<feature type="repeat" description="PPR" evidence="2">
    <location>
        <begin position="112"/>
        <end position="146"/>
    </location>
</feature>
<dbReference type="InterPro" id="IPR046960">
    <property type="entry name" value="PPR_At4g14850-like_plant"/>
</dbReference>
<dbReference type="SUPFAM" id="SSF48452">
    <property type="entry name" value="TPR-like"/>
    <property type="match status" value="1"/>
</dbReference>
<sequence length="635" mass="70933">MFGIHQSANRFLHTVSFFTRLVDQCFSVTNPSNSLKLIHAQLIKLGLSSNTFLGNRCIDLYLKSGSAIDALEAFHDLPGKNIVSWNLYLKVCYKCFGVEKARLVFDRMPERDVVSWNTIISGYISSGFLDRAWELFLEMRDSCVRPSEFTFSMLLCCVKCGNYAKEIHGCIVRLGGGYSNLVVGNSLIDVYGKLGLVDYSLAVFLSMEKVDVVSWNSMISGCCKAGYEEFALHKFCLMGRRGFKVDEHTISAVLNACTNLRNLEKGKQVFCLCIKLGFLSNTVVSSAAIDLFSKCNRMENAISVFKESYLFDSAICNSMIACYASHNFEAKALELFVFSFSESIRPTEFALSCVLCSAAVFVSVEQGSQLHSLVIKAGFEADNVVATSLVHMYSKYGLIDLALKVSADMDSWDLISWNTMILALTQNGKPVEAICLFEELLQSGLRPDRITFAGVLLACSYGGFLEEGMTIFSSMQHHGVNPANEHYASLADIMTRAGRIDSAIDLLHKMHCQPSGLMWEFILRACGDYCDLNLIEIVAERMMELEPHSSLPYVILANAYEQRGRWESLVRTRKKMQKMGTHEVADCSLIGIKGHSFSFEANQMIHYGGKHVYSVLGLLMEEMWDEMMLNSANQA</sequence>
<evidence type="ECO:0000313" key="4">
    <source>
        <dbReference type="RefSeq" id="XP_011075021.1"/>
    </source>
</evidence>
<keyword evidence="1" id="KW-0677">Repeat</keyword>
<proteinExistence type="predicted"/>
<dbReference type="GO" id="GO:0099402">
    <property type="term" value="P:plant organ development"/>
    <property type="evidence" value="ECO:0007669"/>
    <property type="project" value="UniProtKB-ARBA"/>
</dbReference>
<protein>
    <submittedName>
        <fullName evidence="4 5">Pentatricopeptide repeat-containing protein At1g43980, mitochondrial</fullName>
    </submittedName>
</protein>
<dbReference type="KEGG" id="sind:105159605"/>
<dbReference type="AlphaFoldDB" id="A0A6I9SZF5"/>
<evidence type="ECO:0000256" key="1">
    <source>
        <dbReference type="ARBA" id="ARBA00022737"/>
    </source>
</evidence>
<dbReference type="Proteomes" id="UP000504604">
    <property type="component" value="Linkage group LG3"/>
</dbReference>
<reference evidence="4 5" key="1">
    <citation type="submission" date="2025-04" db="UniProtKB">
        <authorList>
            <consortium name="RefSeq"/>
        </authorList>
    </citation>
    <scope>IDENTIFICATION</scope>
</reference>
<dbReference type="FunFam" id="1.25.40.10:FF:000442">
    <property type="entry name" value="Pentatricopeptide repeat-containing protein At3g49710"/>
    <property type="match status" value="1"/>
</dbReference>
<evidence type="ECO:0000256" key="2">
    <source>
        <dbReference type="PROSITE-ProRule" id="PRU00708"/>
    </source>
</evidence>
<dbReference type="GeneID" id="105159605"/>
<dbReference type="InterPro" id="IPR011990">
    <property type="entry name" value="TPR-like_helical_dom_sf"/>
</dbReference>
<dbReference type="Pfam" id="PF20431">
    <property type="entry name" value="E_motif"/>
    <property type="match status" value="1"/>
</dbReference>
<feature type="repeat" description="PPR" evidence="2">
    <location>
        <begin position="413"/>
        <end position="447"/>
    </location>
</feature>
<dbReference type="InterPro" id="IPR046848">
    <property type="entry name" value="E_motif"/>
</dbReference>
<dbReference type="InterPro" id="IPR002885">
    <property type="entry name" value="PPR_rpt"/>
</dbReference>
<feature type="repeat" description="PPR" evidence="2">
    <location>
        <begin position="211"/>
        <end position="245"/>
    </location>
</feature>
<dbReference type="OrthoDB" id="1855397at2759"/>
<accession>A0A6I9SZF5</accession>
<dbReference type="NCBIfam" id="TIGR00756">
    <property type="entry name" value="PPR"/>
    <property type="match status" value="3"/>
</dbReference>
<dbReference type="Pfam" id="PF13041">
    <property type="entry name" value="PPR_2"/>
    <property type="match status" value="3"/>
</dbReference>
<dbReference type="PANTHER" id="PTHR47926:SF479">
    <property type="entry name" value="PENTACOTRIPEPTIDE-REPEAT REGION OF PRORP DOMAIN-CONTAINING PROTEIN"/>
    <property type="match status" value="1"/>
</dbReference>
<dbReference type="Gene3D" id="1.25.40.10">
    <property type="entry name" value="Tetratricopeptide repeat domain"/>
    <property type="match status" value="4"/>
</dbReference>
<evidence type="ECO:0000313" key="5">
    <source>
        <dbReference type="RefSeq" id="XP_020548025.1"/>
    </source>
</evidence>
<dbReference type="Pfam" id="PF01535">
    <property type="entry name" value="PPR"/>
    <property type="match status" value="4"/>
</dbReference>
<feature type="repeat" description="PPR" evidence="2">
    <location>
        <begin position="448"/>
        <end position="482"/>
    </location>
</feature>
<dbReference type="Gramene" id="SIN_1008967.t">
    <property type="protein sequence ID" value="SIN_1008967.t.cds1"/>
    <property type="gene ID" value="SIN_1008967"/>
</dbReference>
<dbReference type="GO" id="GO:0003723">
    <property type="term" value="F:RNA binding"/>
    <property type="evidence" value="ECO:0007669"/>
    <property type="project" value="InterPro"/>
</dbReference>
<gene>
    <name evidence="4 5" type="primary">LOC105159605</name>
</gene>
<name>A0A6I9SZF5_SESIN</name>
<dbReference type="FunFam" id="1.25.40.10:FF:000158">
    <property type="entry name" value="pentatricopeptide repeat-containing protein At2g33680"/>
    <property type="match status" value="1"/>
</dbReference>
<dbReference type="PROSITE" id="PS51375">
    <property type="entry name" value="PPR"/>
    <property type="match status" value="4"/>
</dbReference>
<dbReference type="RefSeq" id="XP_011075021.1">
    <property type="nucleotide sequence ID" value="XM_011076719.2"/>
</dbReference>
<dbReference type="PANTHER" id="PTHR47926">
    <property type="entry name" value="PENTATRICOPEPTIDE REPEAT-CONTAINING PROTEIN"/>
    <property type="match status" value="1"/>
</dbReference>
<keyword evidence="3" id="KW-1185">Reference proteome</keyword>
<dbReference type="GO" id="GO:0009451">
    <property type="term" value="P:RNA modification"/>
    <property type="evidence" value="ECO:0007669"/>
    <property type="project" value="InterPro"/>
</dbReference>
<organism evidence="3 4">
    <name type="scientific">Sesamum indicum</name>
    <name type="common">Oriental sesame</name>
    <name type="synonym">Sesamum orientale</name>
    <dbReference type="NCBI Taxonomy" id="4182"/>
    <lineage>
        <taxon>Eukaryota</taxon>
        <taxon>Viridiplantae</taxon>
        <taxon>Streptophyta</taxon>
        <taxon>Embryophyta</taxon>
        <taxon>Tracheophyta</taxon>
        <taxon>Spermatophyta</taxon>
        <taxon>Magnoliopsida</taxon>
        <taxon>eudicotyledons</taxon>
        <taxon>Gunneridae</taxon>
        <taxon>Pentapetalae</taxon>
        <taxon>asterids</taxon>
        <taxon>lamiids</taxon>
        <taxon>Lamiales</taxon>
        <taxon>Pedaliaceae</taxon>
        <taxon>Sesamum</taxon>
    </lineage>
</organism>
<dbReference type="RefSeq" id="XP_020548025.1">
    <property type="nucleotide sequence ID" value="XM_020692366.1"/>
</dbReference>
<evidence type="ECO:0000313" key="3">
    <source>
        <dbReference type="Proteomes" id="UP000504604"/>
    </source>
</evidence>